<dbReference type="InterPro" id="IPR015421">
    <property type="entry name" value="PyrdxlP-dep_Trfase_major"/>
</dbReference>
<dbReference type="CDD" id="cd00609">
    <property type="entry name" value="AAT_like"/>
    <property type="match status" value="1"/>
</dbReference>
<dbReference type="PANTHER" id="PTHR46577">
    <property type="entry name" value="HTH-TYPE TRANSCRIPTIONAL REGULATORY PROTEIN GABR"/>
    <property type="match status" value="1"/>
</dbReference>
<dbReference type="CDD" id="cd07377">
    <property type="entry name" value="WHTH_GntR"/>
    <property type="match status" value="1"/>
</dbReference>
<keyword evidence="6" id="KW-0804">Transcription</keyword>
<accession>A0A679IPI6</accession>
<keyword evidence="4" id="KW-0805">Transcription regulation</keyword>
<reference evidence="9" key="1">
    <citation type="submission" date="2019-12" db="EMBL/GenBank/DDBJ databases">
        <authorList>
            <person name="Cremers G."/>
        </authorList>
    </citation>
    <scope>NUCLEOTIDE SEQUENCE</scope>
    <source>
        <strain evidence="9">Mbul1</strain>
    </source>
</reference>
<evidence type="ECO:0000259" key="8">
    <source>
        <dbReference type="PROSITE" id="PS50949"/>
    </source>
</evidence>
<dbReference type="SMART" id="SM00345">
    <property type="entry name" value="HTH_GNTR"/>
    <property type="match status" value="1"/>
</dbReference>
<dbReference type="PROSITE" id="PS50949">
    <property type="entry name" value="HTH_GNTR"/>
    <property type="match status" value="1"/>
</dbReference>
<dbReference type="PANTHER" id="PTHR46577:SF2">
    <property type="entry name" value="TRANSCRIPTIONAL REGULATORY PROTEIN"/>
    <property type="match status" value="1"/>
</dbReference>
<evidence type="ECO:0000256" key="1">
    <source>
        <dbReference type="ARBA" id="ARBA00005384"/>
    </source>
</evidence>
<dbReference type="InterPro" id="IPR015424">
    <property type="entry name" value="PyrdxlP-dep_Trfase"/>
</dbReference>
<evidence type="ECO:0000256" key="4">
    <source>
        <dbReference type="ARBA" id="ARBA00023015"/>
    </source>
</evidence>
<dbReference type="InterPro" id="IPR036388">
    <property type="entry name" value="WH-like_DNA-bd_sf"/>
</dbReference>
<organism evidence="9">
    <name type="scientific">Methylobacterium bullatum</name>
    <dbReference type="NCBI Taxonomy" id="570505"/>
    <lineage>
        <taxon>Bacteria</taxon>
        <taxon>Pseudomonadati</taxon>
        <taxon>Pseudomonadota</taxon>
        <taxon>Alphaproteobacteria</taxon>
        <taxon>Hyphomicrobiales</taxon>
        <taxon>Methylobacteriaceae</taxon>
        <taxon>Methylobacterium</taxon>
    </lineage>
</organism>
<evidence type="ECO:0000256" key="3">
    <source>
        <dbReference type="ARBA" id="ARBA00022898"/>
    </source>
</evidence>
<name>A0A679IPI6_9HYPH</name>
<protein>
    <recommendedName>
        <fullName evidence="2">8-amino-7-oxononanoate synthase</fullName>
    </recommendedName>
    <alternativeName>
        <fullName evidence="7">Alpha-oxoamine synthase</fullName>
    </alternativeName>
</protein>
<evidence type="ECO:0000256" key="6">
    <source>
        <dbReference type="ARBA" id="ARBA00023163"/>
    </source>
</evidence>
<dbReference type="Gene3D" id="3.40.640.10">
    <property type="entry name" value="Type I PLP-dependent aspartate aminotransferase-like (Major domain)"/>
    <property type="match status" value="1"/>
</dbReference>
<gene>
    <name evidence="9" type="primary">norG_1</name>
    <name evidence="9" type="ORF">MBUL_01403</name>
</gene>
<dbReference type="SUPFAM" id="SSF46785">
    <property type="entry name" value="Winged helix' DNA-binding domain"/>
    <property type="match status" value="1"/>
</dbReference>
<comment type="similarity">
    <text evidence="1">In the C-terminal section; belongs to the class-I pyridoxal-phosphate-dependent aminotransferase family.</text>
</comment>
<dbReference type="EMBL" id="LR743504">
    <property type="protein sequence ID" value="CAA2101884.1"/>
    <property type="molecule type" value="Genomic_DNA"/>
</dbReference>
<proteinExistence type="inferred from homology"/>
<evidence type="ECO:0000256" key="7">
    <source>
        <dbReference type="ARBA" id="ARBA00031658"/>
    </source>
</evidence>
<dbReference type="InterPro" id="IPR000524">
    <property type="entry name" value="Tscrpt_reg_HTH_GntR"/>
</dbReference>
<dbReference type="AlphaFoldDB" id="A0A679IPI6"/>
<keyword evidence="5" id="KW-0238">DNA-binding</keyword>
<dbReference type="Pfam" id="PF00155">
    <property type="entry name" value="Aminotran_1_2"/>
    <property type="match status" value="1"/>
</dbReference>
<sequence>MISLDPASTAPLVAQLVDAVSERIRSGSMAPGARLPSVRKLAVQCGVSTLTVSNAYNRLVADGLLEARRASGYFVSARLLDRKSVVPRRKPVQISVDSGWLLQRVYEEDAFTVKAGCGWLPDSHLFADGIKQALAALARRPDRLVSRYGHPLGHAPLRRAIQLLLAQRNIECEPDQVLLTHGASQALDLTMRTFLQPGDMAFVDDPGYCNLYPSLHAMGVTIVGVERTLQGPSIPALQALAERHKPKLFFTNTSFHNPTGTSCSPATAYQILRIAEKHDFQIVEDDIYASFVEETAPSIASLDQLARVIHISSFSKTISPALRVGYLACNPDNAQRLLRMKMAASLTSSEISESIVHSILTEGQYRLHIARLREKLAAEQKIVADALLSVGLSLFHRPANGLFLWAGFGGDPDTAGLAQRAAAKGIMLAPGHLFRADQEPTPWLRFNVAQANAPALFRFLDTERPAPA</sequence>
<dbReference type="Pfam" id="PF00392">
    <property type="entry name" value="GntR"/>
    <property type="match status" value="1"/>
</dbReference>
<dbReference type="InterPro" id="IPR051446">
    <property type="entry name" value="HTH_trans_reg/aminotransferase"/>
</dbReference>
<evidence type="ECO:0000313" key="9">
    <source>
        <dbReference type="EMBL" id="CAA2101884.1"/>
    </source>
</evidence>
<evidence type="ECO:0000256" key="5">
    <source>
        <dbReference type="ARBA" id="ARBA00023125"/>
    </source>
</evidence>
<dbReference type="GO" id="GO:0003677">
    <property type="term" value="F:DNA binding"/>
    <property type="evidence" value="ECO:0007669"/>
    <property type="project" value="UniProtKB-KW"/>
</dbReference>
<dbReference type="InterPro" id="IPR004839">
    <property type="entry name" value="Aminotransferase_I/II_large"/>
</dbReference>
<dbReference type="SUPFAM" id="SSF53383">
    <property type="entry name" value="PLP-dependent transferases"/>
    <property type="match status" value="1"/>
</dbReference>
<dbReference type="GO" id="GO:0003700">
    <property type="term" value="F:DNA-binding transcription factor activity"/>
    <property type="evidence" value="ECO:0007669"/>
    <property type="project" value="InterPro"/>
</dbReference>
<dbReference type="Gene3D" id="1.10.10.10">
    <property type="entry name" value="Winged helix-like DNA-binding domain superfamily/Winged helix DNA-binding domain"/>
    <property type="match status" value="1"/>
</dbReference>
<keyword evidence="3" id="KW-0663">Pyridoxal phosphate</keyword>
<evidence type="ECO:0000256" key="2">
    <source>
        <dbReference type="ARBA" id="ARBA00016004"/>
    </source>
</evidence>
<dbReference type="GO" id="GO:0030170">
    <property type="term" value="F:pyridoxal phosphate binding"/>
    <property type="evidence" value="ECO:0007669"/>
    <property type="project" value="InterPro"/>
</dbReference>
<feature type="domain" description="HTH gntR-type" evidence="8">
    <location>
        <begin position="10"/>
        <end position="78"/>
    </location>
</feature>
<dbReference type="InterPro" id="IPR036390">
    <property type="entry name" value="WH_DNA-bd_sf"/>
</dbReference>